<dbReference type="Proteomes" id="UP000437736">
    <property type="component" value="Unassembled WGS sequence"/>
</dbReference>
<comment type="caution">
    <text evidence="2">The sequence shown here is derived from an EMBL/GenBank/DDBJ whole genome shotgun (WGS) entry which is preliminary data.</text>
</comment>
<evidence type="ECO:0000313" key="2">
    <source>
        <dbReference type="EMBL" id="MST33959.1"/>
    </source>
</evidence>
<dbReference type="InterPro" id="IPR049945">
    <property type="entry name" value="AAA_22"/>
</dbReference>
<dbReference type="Gene3D" id="3.40.50.300">
    <property type="entry name" value="P-loop containing nucleotide triphosphate hydrolases"/>
    <property type="match status" value="1"/>
</dbReference>
<dbReference type="EMBL" id="WJHE01000789">
    <property type="protein sequence ID" value="MST33959.1"/>
    <property type="molecule type" value="Genomic_DNA"/>
</dbReference>
<name>A0ABW9QVR5_9ACTN</name>
<accession>A0ABW9QVR5</accession>
<dbReference type="PANTHER" id="PTHR35894:SF1">
    <property type="entry name" value="PHOSPHORIBULOKINASE _ URIDINE KINASE FAMILY"/>
    <property type="match status" value="1"/>
</dbReference>
<dbReference type="InterPro" id="IPR052026">
    <property type="entry name" value="ExeA_AAA_ATPase_DNA-bind"/>
</dbReference>
<gene>
    <name evidence="2" type="ORF">GHK86_14680</name>
</gene>
<dbReference type="SUPFAM" id="SSF52540">
    <property type="entry name" value="P-loop containing nucleoside triphosphate hydrolases"/>
    <property type="match status" value="1"/>
</dbReference>
<feature type="non-terminal residue" evidence="2">
    <location>
        <position position="186"/>
    </location>
</feature>
<proteinExistence type="predicted"/>
<dbReference type="Pfam" id="PF13401">
    <property type="entry name" value="AAA_22"/>
    <property type="match status" value="1"/>
</dbReference>
<evidence type="ECO:0000313" key="3">
    <source>
        <dbReference type="Proteomes" id="UP000437736"/>
    </source>
</evidence>
<dbReference type="PANTHER" id="PTHR35894">
    <property type="entry name" value="GENERAL SECRETION PATHWAY PROTEIN A-RELATED"/>
    <property type="match status" value="1"/>
</dbReference>
<reference evidence="2 3" key="1">
    <citation type="submission" date="2019-11" db="EMBL/GenBank/DDBJ databases">
        <title>Acidiferrimicrobium australis gen. nov., sp. nov., an acidophilic and obligately heterotrophic, member of the Actinobacteria that catalyses dissimilatory oxido- reduction of iron isolated from metal-rich acidic water in Chile.</title>
        <authorList>
            <person name="Gonzalez D."/>
            <person name="Huber K."/>
            <person name="Hedrich S."/>
            <person name="Rojas-Villalobos C."/>
            <person name="Quatrini R."/>
            <person name="Dinamarca M.A."/>
            <person name="Schwarz A."/>
            <person name="Canales C."/>
            <person name="Nancucheo I."/>
        </authorList>
    </citation>
    <scope>NUCLEOTIDE SEQUENCE [LARGE SCALE GENOMIC DNA]</scope>
    <source>
        <strain evidence="2 3">USS-CCA1</strain>
    </source>
</reference>
<evidence type="ECO:0000259" key="1">
    <source>
        <dbReference type="Pfam" id="PF13401"/>
    </source>
</evidence>
<organism evidence="2 3">
    <name type="scientific">Acidiferrimicrobium australe</name>
    <dbReference type="NCBI Taxonomy" id="2664430"/>
    <lineage>
        <taxon>Bacteria</taxon>
        <taxon>Bacillati</taxon>
        <taxon>Actinomycetota</taxon>
        <taxon>Acidimicrobiia</taxon>
        <taxon>Acidimicrobiales</taxon>
        <taxon>Acidimicrobiaceae</taxon>
        <taxon>Acidiferrimicrobium</taxon>
    </lineage>
</organism>
<dbReference type="InterPro" id="IPR027417">
    <property type="entry name" value="P-loop_NTPase"/>
</dbReference>
<dbReference type="CDD" id="cd00009">
    <property type="entry name" value="AAA"/>
    <property type="match status" value="1"/>
</dbReference>
<feature type="domain" description="ORC1/DEAH AAA+ ATPase" evidence="1">
    <location>
        <begin position="45"/>
        <end position="174"/>
    </location>
</feature>
<keyword evidence="3" id="KW-1185">Reference proteome</keyword>
<protein>
    <submittedName>
        <fullName evidence="2">AAA family ATPase</fullName>
    </submittedName>
</protein>
<sequence>MSIARLRSHWGFTRTPFSKDLAPSMLHRHPGHAEAVARITWCVDEAAIGVITGEVGAGKTVAVRAALAELDTSRHNIIYLGNPAIGARGLYTTIVSHLGQVPRFHRCSLIPQTQEALAAEINERGRRVVIVVDEAHLLAPDQLEELRLLTNADMDSTSPFALVLIGQPTLRGRLRLGAFAALDQRV</sequence>